<proteinExistence type="predicted"/>
<gene>
    <name evidence="1" type="ORF">J2S57_000126</name>
</gene>
<protein>
    <submittedName>
        <fullName evidence="1">Uncharacterized protein</fullName>
    </submittedName>
</protein>
<evidence type="ECO:0000313" key="1">
    <source>
        <dbReference type="EMBL" id="MDP9824377.1"/>
    </source>
</evidence>
<dbReference type="EMBL" id="JAUSQZ010000001">
    <property type="protein sequence ID" value="MDP9824377.1"/>
    <property type="molecule type" value="Genomic_DNA"/>
</dbReference>
<sequence length="62" mass="6329">MPGAPIPALSDEDLTSLMGPKCPECGWRGGEHRKTVGEWVVACSSLADVEPGPAPSAEPAAV</sequence>
<name>A0ABT9NVC4_9ACTN</name>
<accession>A0ABT9NVC4</accession>
<keyword evidence="2" id="KW-1185">Reference proteome</keyword>
<reference evidence="1 2" key="1">
    <citation type="submission" date="2023-07" db="EMBL/GenBank/DDBJ databases">
        <title>Sequencing the genomes of 1000 actinobacteria strains.</title>
        <authorList>
            <person name="Klenk H.-P."/>
        </authorList>
    </citation>
    <scope>NUCLEOTIDE SEQUENCE [LARGE SCALE GENOMIC DNA]</scope>
    <source>
        <strain evidence="1 2">DSM 44388</strain>
    </source>
</reference>
<organism evidence="1 2">
    <name type="scientific">Kineosporia succinea</name>
    <dbReference type="NCBI Taxonomy" id="84632"/>
    <lineage>
        <taxon>Bacteria</taxon>
        <taxon>Bacillati</taxon>
        <taxon>Actinomycetota</taxon>
        <taxon>Actinomycetes</taxon>
        <taxon>Kineosporiales</taxon>
        <taxon>Kineosporiaceae</taxon>
        <taxon>Kineosporia</taxon>
    </lineage>
</organism>
<dbReference type="Proteomes" id="UP001235712">
    <property type="component" value="Unassembled WGS sequence"/>
</dbReference>
<comment type="caution">
    <text evidence="1">The sequence shown here is derived from an EMBL/GenBank/DDBJ whole genome shotgun (WGS) entry which is preliminary data.</text>
</comment>
<evidence type="ECO:0000313" key="2">
    <source>
        <dbReference type="Proteomes" id="UP001235712"/>
    </source>
</evidence>